<protein>
    <submittedName>
        <fullName evidence="1">Uncharacterized protein</fullName>
    </submittedName>
</protein>
<gene>
    <name evidence="1" type="ORF">XELAEV_18005980mg</name>
</gene>
<evidence type="ECO:0000313" key="1">
    <source>
        <dbReference type="EMBL" id="OCU00203.1"/>
    </source>
</evidence>
<name>A0A974I355_XENLA</name>
<reference evidence="2" key="1">
    <citation type="journal article" date="2016" name="Nature">
        <title>Genome evolution in the allotetraploid frog Xenopus laevis.</title>
        <authorList>
            <person name="Session A.M."/>
            <person name="Uno Y."/>
            <person name="Kwon T."/>
            <person name="Chapman J.A."/>
            <person name="Toyoda A."/>
            <person name="Takahashi S."/>
            <person name="Fukui A."/>
            <person name="Hikosaka A."/>
            <person name="Suzuki A."/>
            <person name="Kondo M."/>
            <person name="van Heeringen S.J."/>
            <person name="Quigley I."/>
            <person name="Heinz S."/>
            <person name="Ogino H."/>
            <person name="Ochi H."/>
            <person name="Hellsten U."/>
            <person name="Lyons J.B."/>
            <person name="Simakov O."/>
            <person name="Putnam N."/>
            <person name="Stites J."/>
            <person name="Kuroki Y."/>
            <person name="Tanaka T."/>
            <person name="Michiue T."/>
            <person name="Watanabe M."/>
            <person name="Bogdanovic O."/>
            <person name="Lister R."/>
            <person name="Georgiou G."/>
            <person name="Paranjpe S.S."/>
            <person name="van Kruijsbergen I."/>
            <person name="Shu S."/>
            <person name="Carlson J."/>
            <person name="Kinoshita T."/>
            <person name="Ohta Y."/>
            <person name="Mawaribuchi S."/>
            <person name="Jenkins J."/>
            <person name="Grimwood J."/>
            <person name="Schmutz J."/>
            <person name="Mitros T."/>
            <person name="Mozaffari S.V."/>
            <person name="Suzuki Y."/>
            <person name="Haramoto Y."/>
            <person name="Yamamoto T.S."/>
            <person name="Takagi C."/>
            <person name="Heald R."/>
            <person name="Miller K."/>
            <person name="Haudenschild C."/>
            <person name="Kitzman J."/>
            <person name="Nakayama T."/>
            <person name="Izutsu Y."/>
            <person name="Robert J."/>
            <person name="Fortriede J."/>
            <person name="Burns K."/>
            <person name="Lotay V."/>
            <person name="Karimi K."/>
            <person name="Yasuoka Y."/>
            <person name="Dichmann D.S."/>
            <person name="Flajnik M.F."/>
            <person name="Houston D.W."/>
            <person name="Shendure J."/>
            <person name="DuPasquier L."/>
            <person name="Vize P.D."/>
            <person name="Zorn A.M."/>
            <person name="Ito M."/>
            <person name="Marcotte E.M."/>
            <person name="Wallingford J.B."/>
            <person name="Ito Y."/>
            <person name="Asashima M."/>
            <person name="Ueno N."/>
            <person name="Matsuda Y."/>
            <person name="Veenstra G.J."/>
            <person name="Fujiyama A."/>
            <person name="Harland R.M."/>
            <person name="Taira M."/>
            <person name="Rokhsar D.S."/>
        </authorList>
    </citation>
    <scope>NUCLEOTIDE SEQUENCE [LARGE SCALE GENOMIC DNA]</scope>
    <source>
        <strain evidence="2">J</strain>
    </source>
</reference>
<dbReference type="AlphaFoldDB" id="A0A974I355"/>
<organism evidence="1 2">
    <name type="scientific">Xenopus laevis</name>
    <name type="common">African clawed frog</name>
    <dbReference type="NCBI Taxonomy" id="8355"/>
    <lineage>
        <taxon>Eukaryota</taxon>
        <taxon>Metazoa</taxon>
        <taxon>Chordata</taxon>
        <taxon>Craniata</taxon>
        <taxon>Vertebrata</taxon>
        <taxon>Euteleostomi</taxon>
        <taxon>Amphibia</taxon>
        <taxon>Batrachia</taxon>
        <taxon>Anura</taxon>
        <taxon>Pipoidea</taxon>
        <taxon>Pipidae</taxon>
        <taxon>Xenopodinae</taxon>
        <taxon>Xenopus</taxon>
        <taxon>Xenopus</taxon>
    </lineage>
</organism>
<proteinExistence type="predicted"/>
<sequence length="73" mass="8419">MHSKHLTFVMEQLLGSPTQEWKRALICRYSCIEKSKVFECALLQTELGVIIIGACQMGIYLAMSQIHLRMEFN</sequence>
<evidence type="ECO:0000313" key="2">
    <source>
        <dbReference type="Proteomes" id="UP000694892"/>
    </source>
</evidence>
<accession>A0A974I355</accession>
<dbReference type="EMBL" id="CM004466">
    <property type="protein sequence ID" value="OCU00203.1"/>
    <property type="molecule type" value="Genomic_DNA"/>
</dbReference>
<dbReference type="Proteomes" id="UP000694892">
    <property type="component" value="Chromosome 1L"/>
</dbReference>